<accession>A0A2G6KCD1</accession>
<gene>
    <name evidence="1" type="ORF">CSA56_12155</name>
</gene>
<comment type="caution">
    <text evidence="1">The sequence shown here is derived from an EMBL/GenBank/DDBJ whole genome shotgun (WGS) entry which is preliminary data.</text>
</comment>
<evidence type="ECO:0000313" key="1">
    <source>
        <dbReference type="EMBL" id="PIE33317.1"/>
    </source>
</evidence>
<dbReference type="AlphaFoldDB" id="A0A2G6KCD1"/>
<reference evidence="1 2" key="1">
    <citation type="submission" date="2017-10" db="EMBL/GenBank/DDBJ databases">
        <title>Novel microbial diversity and functional potential in the marine mammal oral microbiome.</title>
        <authorList>
            <person name="Dudek N.K."/>
            <person name="Sun C.L."/>
            <person name="Burstein D."/>
            <person name="Kantor R.S."/>
            <person name="Aliaga Goltsman D.S."/>
            <person name="Bik E.M."/>
            <person name="Thomas B.C."/>
            <person name="Banfield J.F."/>
            <person name="Relman D.A."/>
        </authorList>
    </citation>
    <scope>NUCLEOTIDE SEQUENCE [LARGE SCALE GENOMIC DNA]</scope>
    <source>
        <strain evidence="1">DOLJORAL78_47_16</strain>
    </source>
</reference>
<dbReference type="EMBL" id="PDSK01000100">
    <property type="protein sequence ID" value="PIE33317.1"/>
    <property type="molecule type" value="Genomic_DNA"/>
</dbReference>
<organism evidence="1 2">
    <name type="scientific">candidate division KSB3 bacterium</name>
    <dbReference type="NCBI Taxonomy" id="2044937"/>
    <lineage>
        <taxon>Bacteria</taxon>
        <taxon>candidate division KSB3</taxon>
    </lineage>
</organism>
<sequence length="105" mass="12441">MSGLLSSLFHDFFTKNIQEAQTDGCSDGFFLRFFRRRSAENPEFHREILPLIPHTGTMFTKNIMEEFLLRFYACVVKNTSIKNFVQVFICVSTMKEMNFDRWILL</sequence>
<dbReference type="Proteomes" id="UP000230821">
    <property type="component" value="Unassembled WGS sequence"/>
</dbReference>
<protein>
    <submittedName>
        <fullName evidence="1">Uncharacterized protein</fullName>
    </submittedName>
</protein>
<evidence type="ECO:0000313" key="2">
    <source>
        <dbReference type="Proteomes" id="UP000230821"/>
    </source>
</evidence>
<name>A0A2G6KCD1_9BACT</name>
<proteinExistence type="predicted"/>